<gene>
    <name evidence="2" type="ORF">E3C22_23070</name>
</gene>
<keyword evidence="2" id="KW-0378">Hydrolase</keyword>
<dbReference type="SUPFAM" id="SSF51556">
    <property type="entry name" value="Metallo-dependent hydrolases"/>
    <property type="match status" value="1"/>
</dbReference>
<evidence type="ECO:0000313" key="3">
    <source>
        <dbReference type="Proteomes" id="UP000298179"/>
    </source>
</evidence>
<dbReference type="SUPFAM" id="SSF51338">
    <property type="entry name" value="Composite domain of metallo-dependent hydrolases"/>
    <property type="match status" value="1"/>
</dbReference>
<comment type="caution">
    <text evidence="2">The sequence shown here is derived from an EMBL/GenBank/DDBJ whole genome shotgun (WGS) entry which is preliminary data.</text>
</comment>
<sequence>MSAPIKVYRARKIITMSRNRPTATHVALRDGRVLGVGEPEELARWGELEIDERFADKVLMPGFVEGHAHAMEGAVWRDLYVGYFVRRSPDGEMEGGLKSLDAVVERLRRYAETLPEDKPVVAWGFDPLYFDGRRMDRHDLDKVSTTRPVLVLHASFHILNVNSRVIEMAGMGPSTNVEGVMKDPAGEPNGELQEMAAMFAATRAAKVDFDLRTLDGPSLYRYAGSATIAGVTTATDLHNKLDDEMVDLFAEVTAKEDFPLRLVPALGALSWSPDDGIAQAKAIRERSTDKLRLGLVKVMTDGSIQGFTGRLKWPGYHNGAPNGIWNIAPSELKRTIGLYHDAGLHMHIHTNGDQASEFVIDCLEEALTTRPRRDHRHTLQHCQMADAAQFRRMAALGVCANLFANHVFYWGDQHYALTMGPDRARRMDATATALACGVPLAIHSDAPVTPLAPLFTAWCAVNRRTSSGRLLGPEERLTPEQALFAITLGAAYTLKLDHLVGSIEVGKFADFAVLDDDPLAVAPDMLKDVGVWGTVLGGIPFESPARAAS</sequence>
<dbReference type="RefSeq" id="WP_134764244.1">
    <property type="nucleotide sequence ID" value="NZ_SOZD01000013.1"/>
</dbReference>
<accession>A0A4Y8R8C0</accession>
<evidence type="ECO:0000259" key="1">
    <source>
        <dbReference type="Pfam" id="PF07969"/>
    </source>
</evidence>
<protein>
    <submittedName>
        <fullName evidence="2">Amidohydrolase</fullName>
    </submittedName>
</protein>
<dbReference type="InterPro" id="IPR013108">
    <property type="entry name" value="Amidohydro_3"/>
</dbReference>
<dbReference type="PANTHER" id="PTHR22642">
    <property type="entry name" value="IMIDAZOLONEPROPIONASE"/>
    <property type="match status" value="1"/>
</dbReference>
<keyword evidence="3" id="KW-1185">Reference proteome</keyword>
<dbReference type="Gene3D" id="3.10.310.70">
    <property type="match status" value="1"/>
</dbReference>
<dbReference type="AlphaFoldDB" id="A0A4Y8R8C0"/>
<evidence type="ECO:0000313" key="2">
    <source>
        <dbReference type="EMBL" id="TFF17854.1"/>
    </source>
</evidence>
<feature type="domain" description="Amidohydrolase 3" evidence="1">
    <location>
        <begin position="56"/>
        <end position="538"/>
    </location>
</feature>
<dbReference type="InterPro" id="IPR011059">
    <property type="entry name" value="Metal-dep_hydrolase_composite"/>
</dbReference>
<reference evidence="2 3" key="1">
    <citation type="submission" date="2019-03" db="EMBL/GenBank/DDBJ databases">
        <title>Jiella endophytica sp. nov., a novel endophytic bacterium isolated from root of Ficus microcarpa Linn. f.</title>
        <authorList>
            <person name="Tuo L."/>
        </authorList>
    </citation>
    <scope>NUCLEOTIDE SEQUENCE [LARGE SCALE GENOMIC DNA]</scope>
    <source>
        <strain evidence="2 3">CBS5Q-3</strain>
    </source>
</reference>
<proteinExistence type="predicted"/>
<dbReference type="Gene3D" id="3.20.20.140">
    <property type="entry name" value="Metal-dependent hydrolases"/>
    <property type="match status" value="1"/>
</dbReference>
<dbReference type="CDD" id="cd01300">
    <property type="entry name" value="YtcJ_like"/>
    <property type="match status" value="1"/>
</dbReference>
<name>A0A4Y8R8C0_9HYPH</name>
<dbReference type="Gene3D" id="2.30.40.10">
    <property type="entry name" value="Urease, subunit C, domain 1"/>
    <property type="match status" value="1"/>
</dbReference>
<dbReference type="PANTHER" id="PTHR22642:SF2">
    <property type="entry name" value="PROTEIN LONG AFTER FAR-RED 3"/>
    <property type="match status" value="1"/>
</dbReference>
<dbReference type="GO" id="GO:0016810">
    <property type="term" value="F:hydrolase activity, acting on carbon-nitrogen (but not peptide) bonds"/>
    <property type="evidence" value="ECO:0007669"/>
    <property type="project" value="InterPro"/>
</dbReference>
<organism evidence="2 3">
    <name type="scientific">Jiella endophytica</name>
    <dbReference type="NCBI Taxonomy" id="2558362"/>
    <lineage>
        <taxon>Bacteria</taxon>
        <taxon>Pseudomonadati</taxon>
        <taxon>Pseudomonadota</taxon>
        <taxon>Alphaproteobacteria</taxon>
        <taxon>Hyphomicrobiales</taxon>
        <taxon>Aurantimonadaceae</taxon>
        <taxon>Jiella</taxon>
    </lineage>
</organism>
<dbReference type="Proteomes" id="UP000298179">
    <property type="component" value="Unassembled WGS sequence"/>
</dbReference>
<dbReference type="InterPro" id="IPR033932">
    <property type="entry name" value="YtcJ-like"/>
</dbReference>
<dbReference type="EMBL" id="SOZD01000013">
    <property type="protein sequence ID" value="TFF17854.1"/>
    <property type="molecule type" value="Genomic_DNA"/>
</dbReference>
<dbReference type="Pfam" id="PF07969">
    <property type="entry name" value="Amidohydro_3"/>
    <property type="match status" value="1"/>
</dbReference>
<dbReference type="OrthoDB" id="9796020at2"/>
<dbReference type="InterPro" id="IPR032466">
    <property type="entry name" value="Metal_Hydrolase"/>
</dbReference>